<dbReference type="WBParaSite" id="Gr19_v10_g16293.t1">
    <property type="protein sequence ID" value="Gr19_v10_g16293.t1"/>
    <property type="gene ID" value="Gr19_v10_g16293"/>
</dbReference>
<sequence length="517" mass="54993">MLGSISHHKLWRNARGGEQLQSQYILIRTMKPVFVADLLLLLAFVVFSFAESNSHVLKKRGYRGYDGSGSYSSEEEPSYKHRRGYSSKCHHHHPSYEGDYPFGGFPYGYPMQFPQPHIPPPMIFPPLQLPPASPIQADLGSPKIAPPTWEGYPILEGPLALQGSPALEGPLALQGSPALEGPLALQGSPALEGPLALQGSPALEGPLALQGSPALEGPLALQGSPALEGPLALQGSPALEGPLALQGSPALEGPLALQGSPALEGPLALQGSPALEGPLALQGSPALEGPLALQGSPALEGPLAGSPAIQSAVAPEPVVADSAIAPSPLASLQVPSPWVGGRKKRSFPVAATKEKTDEKEVKSGASQAKESDGQMVKRKKRKVNNEYVPKKAYGAETTHAPYTQPPHEYSPKTDGKGGKNKKLKTPTGEKEEEGAAKAGGSDNAYAQFQSYKKKQKQEEKKPKPLNKEEEEEEEESLLGTNEQNSEFTQGGPQFRSTWDVRRRRRSNPTFLVPPPSS</sequence>
<evidence type="ECO:0000256" key="1">
    <source>
        <dbReference type="SAM" id="MobiDB-lite"/>
    </source>
</evidence>
<feature type="transmembrane region" description="Helical" evidence="2">
    <location>
        <begin position="33"/>
        <end position="50"/>
    </location>
</feature>
<name>A0A914HCN8_GLORO</name>
<proteinExistence type="predicted"/>
<keyword evidence="2" id="KW-0472">Membrane</keyword>
<keyword evidence="2" id="KW-0812">Transmembrane</keyword>
<feature type="compositionally biased region" description="Basic and acidic residues" evidence="1">
    <location>
        <begin position="352"/>
        <end position="362"/>
    </location>
</feature>
<dbReference type="Proteomes" id="UP000887572">
    <property type="component" value="Unplaced"/>
</dbReference>
<reference evidence="4" key="1">
    <citation type="submission" date="2022-11" db="UniProtKB">
        <authorList>
            <consortium name="WormBaseParasite"/>
        </authorList>
    </citation>
    <scope>IDENTIFICATION</scope>
</reference>
<accession>A0A914HCN8</accession>
<keyword evidence="3" id="KW-1185">Reference proteome</keyword>
<feature type="compositionally biased region" description="Polar residues" evidence="1">
    <location>
        <begin position="478"/>
        <end position="496"/>
    </location>
</feature>
<feature type="region of interest" description="Disordered" evidence="1">
    <location>
        <begin position="66"/>
        <end position="90"/>
    </location>
</feature>
<protein>
    <submittedName>
        <fullName evidence="4">Uncharacterized protein</fullName>
    </submittedName>
</protein>
<feature type="compositionally biased region" description="Basic residues" evidence="1">
    <location>
        <begin position="80"/>
        <end position="90"/>
    </location>
</feature>
<dbReference type="AlphaFoldDB" id="A0A914HCN8"/>
<organism evidence="3 4">
    <name type="scientific">Globodera rostochiensis</name>
    <name type="common">Golden nematode worm</name>
    <name type="synonym">Heterodera rostochiensis</name>
    <dbReference type="NCBI Taxonomy" id="31243"/>
    <lineage>
        <taxon>Eukaryota</taxon>
        <taxon>Metazoa</taxon>
        <taxon>Ecdysozoa</taxon>
        <taxon>Nematoda</taxon>
        <taxon>Chromadorea</taxon>
        <taxon>Rhabditida</taxon>
        <taxon>Tylenchina</taxon>
        <taxon>Tylenchomorpha</taxon>
        <taxon>Tylenchoidea</taxon>
        <taxon>Heteroderidae</taxon>
        <taxon>Heteroderinae</taxon>
        <taxon>Globodera</taxon>
    </lineage>
</organism>
<evidence type="ECO:0000313" key="4">
    <source>
        <dbReference type="WBParaSite" id="Gr19_v10_g16293.t1"/>
    </source>
</evidence>
<feature type="compositionally biased region" description="Basic and acidic residues" evidence="1">
    <location>
        <begin position="456"/>
        <end position="467"/>
    </location>
</feature>
<evidence type="ECO:0000256" key="2">
    <source>
        <dbReference type="SAM" id="Phobius"/>
    </source>
</evidence>
<evidence type="ECO:0000313" key="3">
    <source>
        <dbReference type="Proteomes" id="UP000887572"/>
    </source>
</evidence>
<feature type="region of interest" description="Disordered" evidence="1">
    <location>
        <begin position="331"/>
        <end position="517"/>
    </location>
</feature>
<keyword evidence="2" id="KW-1133">Transmembrane helix</keyword>